<organism evidence="1 2">
    <name type="scientific">Haloferula sargassicola</name>
    <dbReference type="NCBI Taxonomy" id="490096"/>
    <lineage>
        <taxon>Bacteria</taxon>
        <taxon>Pseudomonadati</taxon>
        <taxon>Verrucomicrobiota</taxon>
        <taxon>Verrucomicrobiia</taxon>
        <taxon>Verrucomicrobiales</taxon>
        <taxon>Verrucomicrobiaceae</taxon>
        <taxon>Haloferula</taxon>
    </lineage>
</organism>
<dbReference type="RefSeq" id="WP_353567177.1">
    <property type="nucleotide sequence ID" value="NZ_BAABRI010000011.1"/>
</dbReference>
<gene>
    <name evidence="1" type="ORF">Hsar01_02280</name>
</gene>
<evidence type="ECO:0000313" key="2">
    <source>
        <dbReference type="Proteomes" id="UP001476282"/>
    </source>
</evidence>
<comment type="caution">
    <text evidence="1">The sequence shown here is derived from an EMBL/GenBank/DDBJ whole genome shotgun (WGS) entry which is preliminary data.</text>
</comment>
<dbReference type="InterPro" id="IPR014917">
    <property type="entry name" value="DUF1800"/>
</dbReference>
<reference evidence="1 2" key="1">
    <citation type="submission" date="2024-02" db="EMBL/GenBank/DDBJ databases">
        <title>Haloferula sargassicola NBRC 104335.</title>
        <authorList>
            <person name="Ichikawa N."/>
            <person name="Katano-Makiyama Y."/>
            <person name="Hidaka K."/>
        </authorList>
    </citation>
    <scope>NUCLEOTIDE SEQUENCE [LARGE SCALE GENOMIC DNA]</scope>
    <source>
        <strain evidence="1 2">NBRC 104335</strain>
    </source>
</reference>
<sequence>MLPKATTPWTPTEAAHLMRRAGFGGSPAEVARIHALGRVEAVEALLHPAENPSLAAPSWTRPERWREEGRERFEKMRELREAVPGMTEADREKARREANQQFQRTNRQRQAELAAWWFDRMRHSGSPLREKMVLFWHDHFATSAQKVRDAGLLFQQNELFRKHALGDFRQLTHAVLWDPAMMLYLDTQSSRKGKPNENFAREVMELFTLGEGNYTEQDIHEAARAFTGYKLDRRTGEVFHARRQWDGGEKTVFGKTANFDGDGLIDLLFEQDAAARHLPAKLWAYFVEDEPPAAVVKELGKTFRESGFRVDAVLREIFLSKVFYDPSVIRGQIKSPVQFLAQMCQELEIDGLPDAYFASVSLQLGQVLFMPPNVAGWDWGRAWINTNTLLSRYNVAGVVTTGSADGSADARGTRGGEEAEEMMMAGAEQGQGGRMLARLVQRSMRRWDGPDFETIAPRPLREDPEKLVDALVERFFQGDPGEKQRAAFIDYAQSKKGVIFTNHEVAELCHLMMSTPQYQLC</sequence>
<protein>
    <recommendedName>
        <fullName evidence="3">DUF1800 domain-containing protein</fullName>
    </recommendedName>
</protein>
<proteinExistence type="predicted"/>
<name>A0ABP9UN98_9BACT</name>
<evidence type="ECO:0000313" key="1">
    <source>
        <dbReference type="EMBL" id="GAA5483053.1"/>
    </source>
</evidence>
<accession>A0ABP9UN98</accession>
<evidence type="ECO:0008006" key="3">
    <source>
        <dbReference type="Google" id="ProtNLM"/>
    </source>
</evidence>
<dbReference type="EMBL" id="BAABRI010000011">
    <property type="protein sequence ID" value="GAA5483053.1"/>
    <property type="molecule type" value="Genomic_DNA"/>
</dbReference>
<dbReference type="Proteomes" id="UP001476282">
    <property type="component" value="Unassembled WGS sequence"/>
</dbReference>
<dbReference type="Pfam" id="PF08811">
    <property type="entry name" value="DUF1800"/>
    <property type="match status" value="1"/>
</dbReference>
<keyword evidence="2" id="KW-1185">Reference proteome</keyword>